<dbReference type="GO" id="GO:0055086">
    <property type="term" value="P:nucleobase-containing small molecule metabolic process"/>
    <property type="evidence" value="ECO:0007669"/>
    <property type="project" value="UniProtKB-ARBA"/>
</dbReference>
<evidence type="ECO:0000256" key="4">
    <source>
        <dbReference type="ARBA" id="ARBA00022833"/>
    </source>
</evidence>
<dbReference type="InterPro" id="IPR002125">
    <property type="entry name" value="CMP_dCMP_dom"/>
</dbReference>
<dbReference type="PROSITE" id="PS00903">
    <property type="entry name" value="CYT_DCMP_DEAMINASES_1"/>
    <property type="match status" value="1"/>
</dbReference>
<comment type="similarity">
    <text evidence="1">Belongs to the cytidine and deoxycytidylate deaminase family.</text>
</comment>
<sequence length="131" mass="14275">MTNKLKQAAIGLAGTNRLNDFVEYAGVAAAIETVSGNIYTGISIDTACSMGFCAEHSAVAEMLKHKEFRVRAFVAVDAAGNAVPPCGRCRELISQLAKDNLEAIVEVKNGVFKSLKELLPFDWKENLDRNW</sequence>
<name>A0A363P0L6_9SPHI</name>
<keyword evidence="4" id="KW-0862">Zinc</keyword>
<dbReference type="InterPro" id="IPR016193">
    <property type="entry name" value="Cytidine_deaminase-like"/>
</dbReference>
<dbReference type="Gene3D" id="3.40.140.10">
    <property type="entry name" value="Cytidine Deaminase, domain 2"/>
    <property type="match status" value="1"/>
</dbReference>
<keyword evidence="3" id="KW-0378">Hydrolase</keyword>
<keyword evidence="7" id="KW-1185">Reference proteome</keyword>
<dbReference type="InterPro" id="IPR050202">
    <property type="entry name" value="Cyt/Deoxycyt_deaminase"/>
</dbReference>
<accession>A0A363P0L6</accession>
<comment type="caution">
    <text evidence="6">The sequence shown here is derived from an EMBL/GenBank/DDBJ whole genome shotgun (WGS) entry which is preliminary data.</text>
</comment>
<dbReference type="Proteomes" id="UP000250831">
    <property type="component" value="Unassembled WGS sequence"/>
</dbReference>
<evidence type="ECO:0000256" key="3">
    <source>
        <dbReference type="ARBA" id="ARBA00022801"/>
    </source>
</evidence>
<dbReference type="GO" id="GO:0072527">
    <property type="term" value="P:pyrimidine-containing compound metabolic process"/>
    <property type="evidence" value="ECO:0007669"/>
    <property type="project" value="UniProtKB-ARBA"/>
</dbReference>
<dbReference type="PANTHER" id="PTHR11644:SF2">
    <property type="entry name" value="CYTIDINE DEAMINASE"/>
    <property type="match status" value="1"/>
</dbReference>
<keyword evidence="2" id="KW-0479">Metal-binding</keyword>
<dbReference type="EMBL" id="QCXX01000001">
    <property type="protein sequence ID" value="PUV26616.1"/>
    <property type="molecule type" value="Genomic_DNA"/>
</dbReference>
<dbReference type="GO" id="GO:0005829">
    <property type="term" value="C:cytosol"/>
    <property type="evidence" value="ECO:0007669"/>
    <property type="project" value="TreeGrafter"/>
</dbReference>
<dbReference type="PANTHER" id="PTHR11644">
    <property type="entry name" value="CYTIDINE DEAMINASE"/>
    <property type="match status" value="1"/>
</dbReference>
<dbReference type="InterPro" id="IPR016192">
    <property type="entry name" value="APOBEC/CMP_deaminase_Zn-bd"/>
</dbReference>
<dbReference type="GO" id="GO:0004126">
    <property type="term" value="F:cytidine deaminase activity"/>
    <property type="evidence" value="ECO:0007669"/>
    <property type="project" value="UniProtKB-ARBA"/>
</dbReference>
<dbReference type="CDD" id="cd01283">
    <property type="entry name" value="cytidine_deaminase"/>
    <property type="match status" value="1"/>
</dbReference>
<dbReference type="SUPFAM" id="SSF53927">
    <property type="entry name" value="Cytidine deaminase-like"/>
    <property type="match status" value="1"/>
</dbReference>
<dbReference type="PROSITE" id="PS51747">
    <property type="entry name" value="CYT_DCMP_DEAMINASES_2"/>
    <property type="match status" value="1"/>
</dbReference>
<protein>
    <submittedName>
        <fullName evidence="6">Cytidine deaminase</fullName>
    </submittedName>
</protein>
<dbReference type="GO" id="GO:0042802">
    <property type="term" value="F:identical protein binding"/>
    <property type="evidence" value="ECO:0007669"/>
    <property type="project" value="UniProtKB-ARBA"/>
</dbReference>
<evidence type="ECO:0000313" key="7">
    <source>
        <dbReference type="Proteomes" id="UP000250831"/>
    </source>
</evidence>
<dbReference type="Pfam" id="PF00383">
    <property type="entry name" value="dCMP_cyt_deam_1"/>
    <property type="match status" value="1"/>
</dbReference>
<gene>
    <name evidence="6" type="ORF">DCO56_02120</name>
</gene>
<evidence type="ECO:0000256" key="1">
    <source>
        <dbReference type="ARBA" id="ARBA00006576"/>
    </source>
</evidence>
<organism evidence="6 7">
    <name type="scientific">Sphingobacterium athyrii</name>
    <dbReference type="NCBI Taxonomy" id="2152717"/>
    <lineage>
        <taxon>Bacteria</taxon>
        <taxon>Pseudomonadati</taxon>
        <taxon>Bacteroidota</taxon>
        <taxon>Sphingobacteriia</taxon>
        <taxon>Sphingobacteriales</taxon>
        <taxon>Sphingobacteriaceae</taxon>
        <taxon>Sphingobacterium</taxon>
    </lineage>
</organism>
<proteinExistence type="inferred from homology"/>
<evidence type="ECO:0000259" key="5">
    <source>
        <dbReference type="PROSITE" id="PS51747"/>
    </source>
</evidence>
<evidence type="ECO:0000313" key="6">
    <source>
        <dbReference type="EMBL" id="PUV26616.1"/>
    </source>
</evidence>
<evidence type="ECO:0000256" key="2">
    <source>
        <dbReference type="ARBA" id="ARBA00022723"/>
    </source>
</evidence>
<reference evidence="6 7" key="1">
    <citation type="submission" date="2018-04" db="EMBL/GenBank/DDBJ databases">
        <title>Sphingobacterium sp. M46 Genome.</title>
        <authorList>
            <person name="Cheng J."/>
            <person name="Li Y."/>
        </authorList>
    </citation>
    <scope>NUCLEOTIDE SEQUENCE [LARGE SCALE GENOMIC DNA]</scope>
    <source>
        <strain evidence="6 7">M46</strain>
    </source>
</reference>
<dbReference type="OrthoDB" id="9799092at2"/>
<dbReference type="GO" id="GO:0008270">
    <property type="term" value="F:zinc ion binding"/>
    <property type="evidence" value="ECO:0007669"/>
    <property type="project" value="InterPro"/>
</dbReference>
<dbReference type="AlphaFoldDB" id="A0A363P0L6"/>
<feature type="domain" description="CMP/dCMP-type deaminase" evidence="5">
    <location>
        <begin position="1"/>
        <end position="126"/>
    </location>
</feature>